<feature type="transmembrane region" description="Helical" evidence="5">
    <location>
        <begin position="205"/>
        <end position="226"/>
    </location>
</feature>
<evidence type="ECO:0000256" key="3">
    <source>
        <dbReference type="ARBA" id="ARBA00022989"/>
    </source>
</evidence>
<evidence type="ECO:0000313" key="7">
    <source>
        <dbReference type="Proteomes" id="UP000179797"/>
    </source>
</evidence>
<dbReference type="Proteomes" id="UP000179797">
    <property type="component" value="Unassembled WGS sequence"/>
</dbReference>
<comment type="caution">
    <text evidence="6">The sequence shown here is derived from an EMBL/GenBank/DDBJ whole genome shotgun (WGS) entry which is preliminary data.</text>
</comment>
<dbReference type="PANTHER" id="PTHR30249">
    <property type="entry name" value="PUTATIVE SEROTONIN TRANSPORTER"/>
    <property type="match status" value="1"/>
</dbReference>
<protein>
    <submittedName>
        <fullName evidence="6">CidB/LrgB family autolysis modulator</fullName>
    </submittedName>
</protein>
<comment type="subcellular location">
    <subcellularLocation>
        <location evidence="1">Membrane</location>
        <topology evidence="1">Multi-pass membrane protein</topology>
    </subcellularLocation>
</comment>
<evidence type="ECO:0000313" key="6">
    <source>
        <dbReference type="EMBL" id="OHX68450.1"/>
    </source>
</evidence>
<gene>
    <name evidence="6" type="ORF">NH26_04875</name>
</gene>
<feature type="transmembrane region" description="Helical" evidence="5">
    <location>
        <begin position="6"/>
        <end position="26"/>
    </location>
</feature>
<evidence type="ECO:0000256" key="4">
    <source>
        <dbReference type="ARBA" id="ARBA00023136"/>
    </source>
</evidence>
<dbReference type="InterPro" id="IPR007300">
    <property type="entry name" value="CidB/LrgB"/>
</dbReference>
<accession>A0A1S1Z5A3</accession>
<keyword evidence="4 5" id="KW-0472">Membrane</keyword>
<name>A0A1S1Z5A3_FLAPC</name>
<proteinExistence type="predicted"/>
<feature type="transmembrane region" description="Helical" evidence="5">
    <location>
        <begin position="146"/>
        <end position="169"/>
    </location>
</feature>
<dbReference type="EMBL" id="JRYR02000001">
    <property type="protein sequence ID" value="OHX68450.1"/>
    <property type="molecule type" value="Genomic_DNA"/>
</dbReference>
<dbReference type="OrthoDB" id="9811701at2"/>
<organism evidence="6 7">
    <name type="scientific">Flammeovirga pacifica</name>
    <dbReference type="NCBI Taxonomy" id="915059"/>
    <lineage>
        <taxon>Bacteria</taxon>
        <taxon>Pseudomonadati</taxon>
        <taxon>Bacteroidota</taxon>
        <taxon>Cytophagia</taxon>
        <taxon>Cytophagales</taxon>
        <taxon>Flammeovirgaceae</taxon>
        <taxon>Flammeovirga</taxon>
    </lineage>
</organism>
<keyword evidence="2 5" id="KW-0812">Transmembrane</keyword>
<dbReference type="GO" id="GO:0016020">
    <property type="term" value="C:membrane"/>
    <property type="evidence" value="ECO:0007669"/>
    <property type="project" value="UniProtKB-SubCell"/>
</dbReference>
<reference evidence="6 7" key="1">
    <citation type="journal article" date="2012" name="Int. J. Syst. Evol. Microbiol.">
        <title>Flammeovirga pacifica sp. nov., isolated from deep-sea sediment.</title>
        <authorList>
            <person name="Xu H."/>
            <person name="Fu Y."/>
            <person name="Yang N."/>
            <person name="Ding Z."/>
            <person name="Lai Q."/>
            <person name="Zeng R."/>
        </authorList>
    </citation>
    <scope>NUCLEOTIDE SEQUENCE [LARGE SCALE GENOMIC DNA]</scope>
    <source>
        <strain evidence="7">DSM 24597 / LMG 26175 / WPAGA1</strain>
    </source>
</reference>
<keyword evidence="7" id="KW-1185">Reference proteome</keyword>
<evidence type="ECO:0000256" key="5">
    <source>
        <dbReference type="SAM" id="Phobius"/>
    </source>
</evidence>
<dbReference type="PANTHER" id="PTHR30249:SF0">
    <property type="entry name" value="PLASTIDAL GLYCOLATE_GLYCERATE TRANSLOCATOR 1, CHLOROPLASTIC"/>
    <property type="match status" value="1"/>
</dbReference>
<keyword evidence="3 5" id="KW-1133">Transmembrane helix</keyword>
<dbReference type="AlphaFoldDB" id="A0A1S1Z5A3"/>
<sequence>MKHLFESETFALAATLGLFLIFEQVYQKLKTPLLNPVLLTIITLIVVLIYVDVPYKTFKENTHMIHFMLGPSVVALGVLLYEQLHTIGKNAIAILTATFFGSVAGVVSVIVIAKLFGADYDLIVSMAPKSVTTPIAMGVSAQNGGIPSMTAVFVIIVGILGASIGPLVLEKVGIKKPLAKGLAMGSCAHGIGTAAAIQIGMVEGAISGLSIGLMGIFTALTTPVLLELFF</sequence>
<feature type="transmembrane region" description="Helical" evidence="5">
    <location>
        <begin position="33"/>
        <end position="51"/>
    </location>
</feature>
<evidence type="ECO:0000256" key="1">
    <source>
        <dbReference type="ARBA" id="ARBA00004141"/>
    </source>
</evidence>
<evidence type="ECO:0000256" key="2">
    <source>
        <dbReference type="ARBA" id="ARBA00022692"/>
    </source>
</evidence>
<feature type="transmembrane region" description="Helical" evidence="5">
    <location>
        <begin position="63"/>
        <end position="81"/>
    </location>
</feature>
<dbReference type="Pfam" id="PF04172">
    <property type="entry name" value="LrgB"/>
    <property type="match status" value="1"/>
</dbReference>
<dbReference type="STRING" id="915059.NH26_04875"/>
<feature type="transmembrane region" description="Helical" evidence="5">
    <location>
        <begin position="93"/>
        <end position="116"/>
    </location>
</feature>